<gene>
    <name evidence="1" type="ORF">BJ992_005353</name>
</gene>
<dbReference type="EMBL" id="JACHIU010000001">
    <property type="protein sequence ID" value="MBB6475922.1"/>
    <property type="molecule type" value="Genomic_DNA"/>
</dbReference>
<keyword evidence="1" id="KW-0966">Cell projection</keyword>
<dbReference type="Proteomes" id="UP000555564">
    <property type="component" value="Unassembled WGS sequence"/>
</dbReference>
<proteinExistence type="predicted"/>
<evidence type="ECO:0000313" key="2">
    <source>
        <dbReference type="Proteomes" id="UP000555564"/>
    </source>
</evidence>
<keyword evidence="1" id="KW-0282">Flagellum</keyword>
<evidence type="ECO:0000313" key="1">
    <source>
        <dbReference type="EMBL" id="MBB6475922.1"/>
    </source>
</evidence>
<comment type="caution">
    <text evidence="1">The sequence shown here is derived from an EMBL/GenBank/DDBJ whole genome shotgun (WGS) entry which is preliminary data.</text>
</comment>
<keyword evidence="1" id="KW-0969">Cilium</keyword>
<reference evidence="1 2" key="1">
    <citation type="submission" date="2020-08" db="EMBL/GenBank/DDBJ databases">
        <title>Sequencing the genomes of 1000 actinobacteria strains.</title>
        <authorList>
            <person name="Klenk H.-P."/>
        </authorList>
    </citation>
    <scope>NUCLEOTIDE SEQUENCE [LARGE SCALE GENOMIC DNA]</scope>
    <source>
        <strain evidence="1 2">DSM 44936</strain>
    </source>
</reference>
<keyword evidence="2" id="KW-1185">Reference proteome</keyword>
<name>A0A7X0M8Z7_9ACTN</name>
<organism evidence="1 2">
    <name type="scientific">Sphaerisporangium rubeum</name>
    <dbReference type="NCBI Taxonomy" id="321317"/>
    <lineage>
        <taxon>Bacteria</taxon>
        <taxon>Bacillati</taxon>
        <taxon>Actinomycetota</taxon>
        <taxon>Actinomycetes</taxon>
        <taxon>Streptosporangiales</taxon>
        <taxon>Streptosporangiaceae</taxon>
        <taxon>Sphaerisporangium</taxon>
    </lineage>
</organism>
<accession>A0A7X0M8Z7</accession>
<dbReference type="AlphaFoldDB" id="A0A7X0M8Z7"/>
<protein>
    <submittedName>
        <fullName evidence="1">Flagellar biosynthesis/type III secretory pathway protein FliH</fullName>
    </submittedName>
</protein>
<sequence length="87" mass="9589">MAAEAHTYISDMRAKGRAEAYAESYAEAYAESFAEAYGDAVLLVLKKRGLTVTDAERQRVAGCVDIDQLEKWLDLAVTAVRVEEVFA</sequence>
<dbReference type="RefSeq" id="WP_184985597.1">
    <property type="nucleotide sequence ID" value="NZ_BAAALO010000019.1"/>
</dbReference>